<dbReference type="CDD" id="cd00033">
    <property type="entry name" value="CCP"/>
    <property type="match status" value="3"/>
</dbReference>
<name>A0A9D4L264_DREPO</name>
<dbReference type="EMBL" id="JAIWYP010000003">
    <property type="protein sequence ID" value="KAH3849978.1"/>
    <property type="molecule type" value="Genomic_DNA"/>
</dbReference>
<reference evidence="6" key="2">
    <citation type="submission" date="2020-11" db="EMBL/GenBank/DDBJ databases">
        <authorList>
            <person name="McCartney M.A."/>
            <person name="Auch B."/>
            <person name="Kono T."/>
            <person name="Mallez S."/>
            <person name="Becker A."/>
            <person name="Gohl D.M."/>
            <person name="Silverstein K.A.T."/>
            <person name="Koren S."/>
            <person name="Bechman K.B."/>
            <person name="Herman A."/>
            <person name="Abrahante J.E."/>
            <person name="Garbe J."/>
        </authorList>
    </citation>
    <scope>NUCLEOTIDE SEQUENCE</scope>
    <source>
        <strain evidence="6">Duluth1</strain>
        <tissue evidence="6">Whole animal</tissue>
    </source>
</reference>
<dbReference type="InterPro" id="IPR035976">
    <property type="entry name" value="Sushi/SCR/CCP_sf"/>
</dbReference>
<feature type="domain" description="Sushi" evidence="5">
    <location>
        <begin position="52"/>
        <end position="110"/>
    </location>
</feature>
<keyword evidence="2" id="KW-0677">Repeat</keyword>
<evidence type="ECO:0000256" key="4">
    <source>
        <dbReference type="PROSITE-ProRule" id="PRU00302"/>
    </source>
</evidence>
<comment type="caution">
    <text evidence="6">The sequence shown here is derived from an EMBL/GenBank/DDBJ whole genome shotgun (WGS) entry which is preliminary data.</text>
</comment>
<dbReference type="SMART" id="SM00032">
    <property type="entry name" value="CCP"/>
    <property type="match status" value="3"/>
</dbReference>
<dbReference type="Gene3D" id="2.10.70.10">
    <property type="entry name" value="Complement Module, domain 1"/>
    <property type="match status" value="3"/>
</dbReference>
<evidence type="ECO:0000256" key="2">
    <source>
        <dbReference type="ARBA" id="ARBA00022737"/>
    </source>
</evidence>
<keyword evidence="4" id="KW-0768">Sushi</keyword>
<dbReference type="SUPFAM" id="SSF57535">
    <property type="entry name" value="Complement control module/SCR domain"/>
    <property type="match status" value="3"/>
</dbReference>
<dbReference type="Pfam" id="PF00084">
    <property type="entry name" value="Sushi"/>
    <property type="match status" value="3"/>
</dbReference>
<proteinExistence type="predicted"/>
<comment type="caution">
    <text evidence="4">Lacks conserved residue(s) required for the propagation of feature annotation.</text>
</comment>
<dbReference type="InterPro" id="IPR000436">
    <property type="entry name" value="Sushi_SCR_CCP_dom"/>
</dbReference>
<evidence type="ECO:0000256" key="3">
    <source>
        <dbReference type="ARBA" id="ARBA00023157"/>
    </source>
</evidence>
<evidence type="ECO:0000256" key="1">
    <source>
        <dbReference type="ARBA" id="ARBA00022729"/>
    </source>
</evidence>
<sequence length="169" mass="17803">MNGSYTLSHGTTLNSTATYQCQVGFQLANGMSNLICDENSQWIGSQPECDIIECGQPSDVKNGSFILSSGTQYGSIATASCVAGYEIQETANIMCGDNGNWNGSLSDCAPVDCKSAQNIEHGKVSSTGTIFGHTATYNCIPGFLLVGPNLLTCNASSEWEPYVPSCKGM</sequence>
<feature type="disulfide bond" evidence="4">
    <location>
        <begin position="81"/>
        <end position="108"/>
    </location>
</feature>
<feature type="disulfide bond" evidence="4">
    <location>
        <begin position="139"/>
        <end position="166"/>
    </location>
</feature>
<gene>
    <name evidence="6" type="ORF">DPMN_092383</name>
</gene>
<evidence type="ECO:0000313" key="7">
    <source>
        <dbReference type="Proteomes" id="UP000828390"/>
    </source>
</evidence>
<dbReference type="AlphaFoldDB" id="A0A9D4L264"/>
<dbReference type="InterPro" id="IPR051277">
    <property type="entry name" value="SEZ6_CSMD_C4BPB_Regulators"/>
</dbReference>
<reference evidence="6" key="1">
    <citation type="journal article" date="2019" name="bioRxiv">
        <title>The Genome of the Zebra Mussel, Dreissena polymorpha: A Resource for Invasive Species Research.</title>
        <authorList>
            <person name="McCartney M.A."/>
            <person name="Auch B."/>
            <person name="Kono T."/>
            <person name="Mallez S."/>
            <person name="Zhang Y."/>
            <person name="Obille A."/>
            <person name="Becker A."/>
            <person name="Abrahante J.E."/>
            <person name="Garbe J."/>
            <person name="Badalamenti J.P."/>
            <person name="Herman A."/>
            <person name="Mangelson H."/>
            <person name="Liachko I."/>
            <person name="Sullivan S."/>
            <person name="Sone E.D."/>
            <person name="Koren S."/>
            <person name="Silverstein K.A.T."/>
            <person name="Beckman K.B."/>
            <person name="Gohl D.M."/>
        </authorList>
    </citation>
    <scope>NUCLEOTIDE SEQUENCE</scope>
    <source>
        <strain evidence="6">Duluth1</strain>
        <tissue evidence="6">Whole animal</tissue>
    </source>
</reference>
<keyword evidence="7" id="KW-1185">Reference proteome</keyword>
<feature type="domain" description="Sushi" evidence="5">
    <location>
        <begin position="1"/>
        <end position="51"/>
    </location>
</feature>
<accession>A0A9D4L264</accession>
<dbReference type="PROSITE" id="PS50923">
    <property type="entry name" value="SUSHI"/>
    <property type="match status" value="3"/>
</dbReference>
<dbReference type="PANTHER" id="PTHR45656">
    <property type="entry name" value="PROTEIN CBR-CLEC-78"/>
    <property type="match status" value="1"/>
</dbReference>
<keyword evidence="1" id="KW-0732">Signal</keyword>
<evidence type="ECO:0000259" key="5">
    <source>
        <dbReference type="PROSITE" id="PS50923"/>
    </source>
</evidence>
<feature type="domain" description="Sushi" evidence="5">
    <location>
        <begin position="111"/>
        <end position="168"/>
    </location>
</feature>
<organism evidence="6 7">
    <name type="scientific">Dreissena polymorpha</name>
    <name type="common">Zebra mussel</name>
    <name type="synonym">Mytilus polymorpha</name>
    <dbReference type="NCBI Taxonomy" id="45954"/>
    <lineage>
        <taxon>Eukaryota</taxon>
        <taxon>Metazoa</taxon>
        <taxon>Spiralia</taxon>
        <taxon>Lophotrochozoa</taxon>
        <taxon>Mollusca</taxon>
        <taxon>Bivalvia</taxon>
        <taxon>Autobranchia</taxon>
        <taxon>Heteroconchia</taxon>
        <taxon>Euheterodonta</taxon>
        <taxon>Imparidentia</taxon>
        <taxon>Neoheterodontei</taxon>
        <taxon>Myida</taxon>
        <taxon>Dreissenoidea</taxon>
        <taxon>Dreissenidae</taxon>
        <taxon>Dreissena</taxon>
    </lineage>
</organism>
<dbReference type="Proteomes" id="UP000828390">
    <property type="component" value="Unassembled WGS sequence"/>
</dbReference>
<dbReference type="PANTHER" id="PTHR45656:SF4">
    <property type="entry name" value="PROTEIN CBR-CLEC-78"/>
    <property type="match status" value="1"/>
</dbReference>
<evidence type="ECO:0000313" key="6">
    <source>
        <dbReference type="EMBL" id="KAH3849978.1"/>
    </source>
</evidence>
<protein>
    <recommendedName>
        <fullName evidence="5">Sushi domain-containing protein</fullName>
    </recommendedName>
</protein>
<keyword evidence="3 4" id="KW-1015">Disulfide bond</keyword>